<name>A0ABQ8S2D4_PERAM</name>
<keyword evidence="2" id="KW-1185">Reference proteome</keyword>
<sequence length="114" mass="11507">MAGLCEGGNEPAGSLKAIYGYYASGNVGCDDGGGGGGGGGHSGYSNGDYCSVGHSDDCSSATVEAATLARSRTSGLEASGEGWARCMSCMKWAHEEFSGLDPVADDDFICGLYR</sequence>
<gene>
    <name evidence="1" type="ORF">ANN_24102</name>
</gene>
<accession>A0ABQ8S2D4</accession>
<dbReference type="EMBL" id="JAJSOF020000037">
    <property type="protein sequence ID" value="KAJ4428088.1"/>
    <property type="molecule type" value="Genomic_DNA"/>
</dbReference>
<dbReference type="Proteomes" id="UP001148838">
    <property type="component" value="Unassembled WGS sequence"/>
</dbReference>
<proteinExistence type="predicted"/>
<comment type="caution">
    <text evidence="1">The sequence shown here is derived from an EMBL/GenBank/DDBJ whole genome shotgun (WGS) entry which is preliminary data.</text>
</comment>
<organism evidence="1 2">
    <name type="scientific">Periplaneta americana</name>
    <name type="common">American cockroach</name>
    <name type="synonym">Blatta americana</name>
    <dbReference type="NCBI Taxonomy" id="6978"/>
    <lineage>
        <taxon>Eukaryota</taxon>
        <taxon>Metazoa</taxon>
        <taxon>Ecdysozoa</taxon>
        <taxon>Arthropoda</taxon>
        <taxon>Hexapoda</taxon>
        <taxon>Insecta</taxon>
        <taxon>Pterygota</taxon>
        <taxon>Neoptera</taxon>
        <taxon>Polyneoptera</taxon>
        <taxon>Dictyoptera</taxon>
        <taxon>Blattodea</taxon>
        <taxon>Blattoidea</taxon>
        <taxon>Blattidae</taxon>
        <taxon>Blattinae</taxon>
        <taxon>Periplaneta</taxon>
    </lineage>
</organism>
<reference evidence="1 2" key="1">
    <citation type="journal article" date="2022" name="Allergy">
        <title>Genome assembly and annotation of Periplaneta americana reveal a comprehensive cockroach allergen profile.</title>
        <authorList>
            <person name="Wang L."/>
            <person name="Xiong Q."/>
            <person name="Saelim N."/>
            <person name="Wang L."/>
            <person name="Nong W."/>
            <person name="Wan A.T."/>
            <person name="Shi M."/>
            <person name="Liu X."/>
            <person name="Cao Q."/>
            <person name="Hui J.H.L."/>
            <person name="Sookrung N."/>
            <person name="Leung T.F."/>
            <person name="Tungtrongchitr A."/>
            <person name="Tsui S.K.W."/>
        </authorList>
    </citation>
    <scope>NUCLEOTIDE SEQUENCE [LARGE SCALE GENOMIC DNA]</scope>
    <source>
        <strain evidence="1">PWHHKU_190912</strain>
    </source>
</reference>
<protein>
    <submittedName>
        <fullName evidence="1">Uncharacterized protein</fullName>
    </submittedName>
</protein>
<evidence type="ECO:0000313" key="1">
    <source>
        <dbReference type="EMBL" id="KAJ4428088.1"/>
    </source>
</evidence>
<evidence type="ECO:0000313" key="2">
    <source>
        <dbReference type="Proteomes" id="UP001148838"/>
    </source>
</evidence>